<organism evidence="1 2">
    <name type="scientific">Saccharopolyspora hordei</name>
    <dbReference type="NCBI Taxonomy" id="1838"/>
    <lineage>
        <taxon>Bacteria</taxon>
        <taxon>Bacillati</taxon>
        <taxon>Actinomycetota</taxon>
        <taxon>Actinomycetes</taxon>
        <taxon>Pseudonocardiales</taxon>
        <taxon>Pseudonocardiaceae</taxon>
        <taxon>Saccharopolyspora</taxon>
    </lineage>
</organism>
<dbReference type="AlphaFoldDB" id="A0A853AES8"/>
<sequence>MPDPYFVQVSTAELEDLGRALAVVDQHAELNHRYRKVLADSQRVLTAPEIRLTQARGLAKRLMVLLKAAGPDFRSRLPEAARTALDAGSAQATALVHDDGPG</sequence>
<dbReference type="Proteomes" id="UP000587002">
    <property type="component" value="Unassembled WGS sequence"/>
</dbReference>
<gene>
    <name evidence="1" type="ORF">HNR68_001088</name>
</gene>
<proteinExistence type="predicted"/>
<dbReference type="EMBL" id="JACCFJ010000001">
    <property type="protein sequence ID" value="NYI82458.1"/>
    <property type="molecule type" value="Genomic_DNA"/>
</dbReference>
<name>A0A853AES8_9PSEU</name>
<accession>A0A853AES8</accession>
<dbReference type="RefSeq" id="WP_179718261.1">
    <property type="nucleotide sequence ID" value="NZ_BAABFH010000001.1"/>
</dbReference>
<protein>
    <submittedName>
        <fullName evidence="1">Uncharacterized protein</fullName>
    </submittedName>
</protein>
<evidence type="ECO:0000313" key="1">
    <source>
        <dbReference type="EMBL" id="NYI82458.1"/>
    </source>
</evidence>
<reference evidence="1 2" key="1">
    <citation type="submission" date="2020-07" db="EMBL/GenBank/DDBJ databases">
        <title>Sequencing the genomes of 1000 actinobacteria strains.</title>
        <authorList>
            <person name="Klenk H.-P."/>
        </authorList>
    </citation>
    <scope>NUCLEOTIDE SEQUENCE [LARGE SCALE GENOMIC DNA]</scope>
    <source>
        <strain evidence="1 2">DSM 44065</strain>
    </source>
</reference>
<keyword evidence="2" id="KW-1185">Reference proteome</keyword>
<comment type="caution">
    <text evidence="1">The sequence shown here is derived from an EMBL/GenBank/DDBJ whole genome shotgun (WGS) entry which is preliminary data.</text>
</comment>
<evidence type="ECO:0000313" key="2">
    <source>
        <dbReference type="Proteomes" id="UP000587002"/>
    </source>
</evidence>